<dbReference type="EMBL" id="CM000883">
    <property type="protein sequence ID" value="PNT64526.1"/>
    <property type="molecule type" value="Genomic_DNA"/>
</dbReference>
<proteinExistence type="predicted"/>
<dbReference type="EnsemblPlants" id="PNT64526">
    <property type="protein sequence ID" value="PNT64526"/>
    <property type="gene ID" value="BRADI_4g29825v3"/>
</dbReference>
<dbReference type="OrthoDB" id="238316at2759"/>
<evidence type="ECO:0000313" key="2">
    <source>
        <dbReference type="EnsemblPlants" id="PNT64526"/>
    </source>
</evidence>
<evidence type="ECO:0000313" key="3">
    <source>
        <dbReference type="Proteomes" id="UP000008810"/>
    </source>
</evidence>
<accession>A0A2K2CR65</accession>
<reference evidence="2" key="3">
    <citation type="submission" date="2018-08" db="UniProtKB">
        <authorList>
            <consortium name="EnsemblPlants"/>
        </authorList>
    </citation>
    <scope>IDENTIFICATION</scope>
    <source>
        <strain evidence="2">cv. Bd21</strain>
    </source>
</reference>
<organism evidence="1">
    <name type="scientific">Brachypodium distachyon</name>
    <name type="common">Purple false brome</name>
    <name type="synonym">Trachynia distachya</name>
    <dbReference type="NCBI Taxonomy" id="15368"/>
    <lineage>
        <taxon>Eukaryota</taxon>
        <taxon>Viridiplantae</taxon>
        <taxon>Streptophyta</taxon>
        <taxon>Embryophyta</taxon>
        <taxon>Tracheophyta</taxon>
        <taxon>Spermatophyta</taxon>
        <taxon>Magnoliopsida</taxon>
        <taxon>Liliopsida</taxon>
        <taxon>Poales</taxon>
        <taxon>Poaceae</taxon>
        <taxon>BOP clade</taxon>
        <taxon>Pooideae</taxon>
        <taxon>Stipodae</taxon>
        <taxon>Brachypodieae</taxon>
        <taxon>Brachypodium</taxon>
    </lineage>
</organism>
<evidence type="ECO:0000313" key="1">
    <source>
        <dbReference type="EMBL" id="PNT64526.1"/>
    </source>
</evidence>
<keyword evidence="3" id="KW-1185">Reference proteome</keyword>
<dbReference type="AlphaFoldDB" id="A0A2K2CR65"/>
<reference evidence="1" key="2">
    <citation type="submission" date="2017-06" db="EMBL/GenBank/DDBJ databases">
        <title>WGS assembly of Brachypodium distachyon.</title>
        <authorList>
            <consortium name="The International Brachypodium Initiative"/>
            <person name="Lucas S."/>
            <person name="Harmon-Smith M."/>
            <person name="Lail K."/>
            <person name="Tice H."/>
            <person name="Grimwood J."/>
            <person name="Bruce D."/>
            <person name="Barry K."/>
            <person name="Shu S."/>
            <person name="Lindquist E."/>
            <person name="Wang M."/>
            <person name="Pitluck S."/>
            <person name="Vogel J.P."/>
            <person name="Garvin D.F."/>
            <person name="Mockler T.C."/>
            <person name="Schmutz J."/>
            <person name="Rokhsar D."/>
            <person name="Bevan M.W."/>
        </authorList>
    </citation>
    <scope>NUCLEOTIDE SEQUENCE</scope>
    <source>
        <strain evidence="1">Bd21</strain>
    </source>
</reference>
<dbReference type="InParanoid" id="A0A2K2CR65"/>
<protein>
    <submittedName>
        <fullName evidence="1 2">Uncharacterized protein</fullName>
    </submittedName>
</protein>
<reference evidence="1 2" key="1">
    <citation type="journal article" date="2010" name="Nature">
        <title>Genome sequencing and analysis of the model grass Brachypodium distachyon.</title>
        <authorList>
            <consortium name="International Brachypodium Initiative"/>
        </authorList>
    </citation>
    <scope>NUCLEOTIDE SEQUENCE [LARGE SCALE GENOMIC DNA]</scope>
    <source>
        <strain evidence="1 2">Bd21</strain>
    </source>
</reference>
<gene>
    <name evidence="1" type="ORF">BRADI_4g29825v3</name>
</gene>
<name>A0A2K2CR65_BRADI</name>
<sequence>MKAAAKNEWIGLEKRNKDLVLRKVKDITDELQEQLKSLENGEVKDKDITDELQEQLKILEHEERRRTWSECRNRTGVS</sequence>
<dbReference type="STRING" id="15368.A0A2K2CR65"/>
<dbReference type="Proteomes" id="UP000008810">
    <property type="component" value="Chromosome 4"/>
</dbReference>
<dbReference type="Gramene" id="PNT64526">
    <property type="protein sequence ID" value="PNT64526"/>
    <property type="gene ID" value="BRADI_4g29825v3"/>
</dbReference>